<evidence type="ECO:0000313" key="2">
    <source>
        <dbReference type="EMBL" id="VVW22993.1"/>
    </source>
</evidence>
<gene>
    <name evidence="2" type="ORF">NYM_LOCUS17700</name>
</gene>
<dbReference type="EMBL" id="LR721782">
    <property type="protein sequence ID" value="VVW22993.1"/>
    <property type="molecule type" value="Genomic_DNA"/>
</dbReference>
<organism evidence="2">
    <name type="scientific">Nymphaea colorata</name>
    <name type="common">pocket water lily</name>
    <dbReference type="NCBI Taxonomy" id="210225"/>
    <lineage>
        <taxon>Eukaryota</taxon>
        <taxon>Viridiplantae</taxon>
        <taxon>Streptophyta</taxon>
        <taxon>Embryophyta</taxon>
        <taxon>Tracheophyta</taxon>
        <taxon>Spermatophyta</taxon>
        <taxon>Magnoliopsida</taxon>
        <taxon>Nymphaeales</taxon>
        <taxon>Nymphaeaceae</taxon>
        <taxon>Nymphaea</taxon>
    </lineage>
</organism>
<accession>A0A5K1C9Z6</accession>
<feature type="region of interest" description="Disordered" evidence="1">
    <location>
        <begin position="1"/>
        <end position="37"/>
    </location>
</feature>
<dbReference type="AlphaFoldDB" id="A0A5K1C9Z6"/>
<evidence type="ECO:0000256" key="1">
    <source>
        <dbReference type="SAM" id="MobiDB-lite"/>
    </source>
</evidence>
<protein>
    <submittedName>
        <fullName evidence="2">Uncharacterized protein</fullName>
    </submittedName>
</protein>
<sequence>MAKALGRAAGEYSVPGSTPVQTQKRGTGPARMGSINF</sequence>
<proteinExistence type="predicted"/>
<reference evidence="2" key="1">
    <citation type="submission" date="2019-09" db="EMBL/GenBank/DDBJ databases">
        <authorList>
            <person name="Zhang L."/>
        </authorList>
    </citation>
    <scope>NUCLEOTIDE SEQUENCE</scope>
</reference>
<name>A0A5K1C9Z6_9MAGN</name>
<feature type="compositionally biased region" description="Polar residues" evidence="1">
    <location>
        <begin position="15"/>
        <end position="25"/>
    </location>
</feature>